<dbReference type="AlphaFoldDB" id="A0A6L2KQB2"/>
<dbReference type="EMBL" id="BKCJ010002784">
    <property type="protein sequence ID" value="GEU50897.1"/>
    <property type="molecule type" value="Genomic_DNA"/>
</dbReference>
<evidence type="ECO:0000313" key="2">
    <source>
        <dbReference type="EMBL" id="GEU50897.1"/>
    </source>
</evidence>
<proteinExistence type="predicted"/>
<organism evidence="2">
    <name type="scientific">Tanacetum cinerariifolium</name>
    <name type="common">Dalmatian daisy</name>
    <name type="synonym">Chrysanthemum cinerariifolium</name>
    <dbReference type="NCBI Taxonomy" id="118510"/>
    <lineage>
        <taxon>Eukaryota</taxon>
        <taxon>Viridiplantae</taxon>
        <taxon>Streptophyta</taxon>
        <taxon>Embryophyta</taxon>
        <taxon>Tracheophyta</taxon>
        <taxon>Spermatophyta</taxon>
        <taxon>Magnoliopsida</taxon>
        <taxon>eudicotyledons</taxon>
        <taxon>Gunneridae</taxon>
        <taxon>Pentapetalae</taxon>
        <taxon>asterids</taxon>
        <taxon>campanulids</taxon>
        <taxon>Asterales</taxon>
        <taxon>Asteraceae</taxon>
        <taxon>Asteroideae</taxon>
        <taxon>Anthemideae</taxon>
        <taxon>Anthemidinae</taxon>
        <taxon>Tanacetum</taxon>
    </lineage>
</organism>
<reference evidence="2" key="1">
    <citation type="journal article" date="2019" name="Sci. Rep.">
        <title>Draft genome of Tanacetum cinerariifolium, the natural source of mosquito coil.</title>
        <authorList>
            <person name="Yamashiro T."/>
            <person name="Shiraishi A."/>
            <person name="Satake H."/>
            <person name="Nakayama K."/>
        </authorList>
    </citation>
    <scope>NUCLEOTIDE SEQUENCE</scope>
</reference>
<comment type="caution">
    <text evidence="2">The sequence shown here is derived from an EMBL/GenBank/DDBJ whole genome shotgun (WGS) entry which is preliminary data.</text>
</comment>
<name>A0A6L2KQB2_TANCI</name>
<protein>
    <submittedName>
        <fullName evidence="2">Uncharacterized protein</fullName>
    </submittedName>
</protein>
<feature type="coiled-coil region" evidence="1">
    <location>
        <begin position="32"/>
        <end position="59"/>
    </location>
</feature>
<evidence type="ECO:0000256" key="1">
    <source>
        <dbReference type="SAM" id="Coils"/>
    </source>
</evidence>
<keyword evidence="1" id="KW-0175">Coiled coil</keyword>
<gene>
    <name evidence="2" type="ORF">Tci_022875</name>
</gene>
<accession>A0A6L2KQB2</accession>
<sequence>MLFNNTIKWIESFVSMDTELVKGNEIEAEGSSKRAADKLQQEDAKRQRIKEENKSAELKKCLEIIPDNDDVTIEATPLSSKSLTFVDYKNYKEGRKAFSKSSKQMNMFEHHVEDNIWKYQQGTTKVLNWKLFDSCGVYCITTHNMVYYLLVEKMYPFTRNILHQMWNDVSLQVDYKVKIAYDLLRLIRRIKRLHSDIRVTAAQTTSLQTQLIAALGRIDTLKAREPDHIDDLEDADSCS</sequence>